<gene>
    <name evidence="1" type="ORF">SS50377_28478</name>
</gene>
<proteinExistence type="predicted"/>
<evidence type="ECO:0000313" key="2">
    <source>
        <dbReference type="Proteomes" id="UP000018208"/>
    </source>
</evidence>
<organism evidence="1 2">
    <name type="scientific">Spironucleus salmonicida</name>
    <dbReference type="NCBI Taxonomy" id="348837"/>
    <lineage>
        <taxon>Eukaryota</taxon>
        <taxon>Metamonada</taxon>
        <taxon>Diplomonadida</taxon>
        <taxon>Hexamitidae</taxon>
        <taxon>Hexamitinae</taxon>
        <taxon>Spironucleus</taxon>
    </lineage>
</organism>
<name>A0A9P8RUH9_9EUKA</name>
<dbReference type="KEGG" id="ssao:94302501"/>
<evidence type="ECO:0000313" key="1">
    <source>
        <dbReference type="EMBL" id="KAH0569526.1"/>
    </source>
</evidence>
<dbReference type="EMBL" id="AUWU02000009">
    <property type="protein sequence ID" value="KAH0569526.1"/>
    <property type="molecule type" value="Genomic_DNA"/>
</dbReference>
<comment type="caution">
    <text evidence="1">The sequence shown here is derived from an EMBL/GenBank/DDBJ whole genome shotgun (WGS) entry which is preliminary data.</text>
</comment>
<dbReference type="AlphaFoldDB" id="A0A9P8RUH9"/>
<reference evidence="1 2" key="1">
    <citation type="journal article" date="2014" name="PLoS Genet.">
        <title>The Genome of Spironucleus salmonicida Highlights a Fish Pathogen Adapted to Fluctuating Environments.</title>
        <authorList>
            <person name="Xu F."/>
            <person name="Jerlstrom-Hultqvist J."/>
            <person name="Einarsson E."/>
            <person name="Astvaldsson A."/>
            <person name="Svard S.G."/>
            <person name="Andersson J.O."/>
        </authorList>
    </citation>
    <scope>NUCLEOTIDE SEQUENCE [LARGE SCALE GENOMIC DNA]</scope>
    <source>
        <strain evidence="1 2">ATCC 50377</strain>
    </source>
</reference>
<accession>A0A9P8RUH9</accession>
<keyword evidence="2" id="KW-1185">Reference proteome</keyword>
<dbReference type="GeneID" id="94302501"/>
<dbReference type="RefSeq" id="XP_067760299.1">
    <property type="nucleotide sequence ID" value="XM_067912242.1"/>
</dbReference>
<sequence length="114" mass="12981">MVQGQWKVKFLPNNVVNEQNLSLSLQVIEILNLVNASTATLGKHVIDKLMIKQGLVIFWHTVLQGECMYRLKADQWDSWDLNRSGVNTYYGMLPEPQVETCILAVGKQNLGCYQ</sequence>
<protein>
    <submittedName>
        <fullName evidence="1">Uncharacterized protein</fullName>
    </submittedName>
</protein>
<dbReference type="Proteomes" id="UP000018208">
    <property type="component" value="Unassembled WGS sequence"/>
</dbReference>